<evidence type="ECO:0000313" key="1">
    <source>
        <dbReference type="EMBL" id="AXG67153.1"/>
    </source>
</evidence>
<organism evidence="1 2">
    <name type="scientific">Dickeya phage vB_DsoM_AD1</name>
    <dbReference type="NCBI Taxonomy" id="2283029"/>
    <lineage>
        <taxon>Viruses</taxon>
        <taxon>Duplodnaviria</taxon>
        <taxon>Heunggongvirae</taxon>
        <taxon>Uroviricota</taxon>
        <taxon>Caudoviricetes</taxon>
        <taxon>Alexandravirus</taxon>
        <taxon>Alexandravirus AD1</taxon>
    </lineage>
</organism>
<protein>
    <submittedName>
        <fullName evidence="1">Uncharacterized protein</fullName>
    </submittedName>
</protein>
<name>A0A384ZY10_9CAUD</name>
<dbReference type="EMBL" id="MH460463">
    <property type="protein sequence ID" value="AXG67153.1"/>
    <property type="molecule type" value="Genomic_DNA"/>
</dbReference>
<proteinExistence type="predicted"/>
<dbReference type="Proteomes" id="UP000262440">
    <property type="component" value="Segment"/>
</dbReference>
<sequence length="779" mass="84568">MATESIYVDALRLTPQGEQAVANANAGGLAVQPVSFKAGDFVGSNPSVVPEQLLGSELASGALSYVQVLTENSARFIFDIKVNYVAGEALKRVGELLIMLSDNRPFGHVVLQEPIIAVPNSINRVSLLVHIQQDIQKILAVKMADYTSIPSVATLQNLPSLSDNVFNAVSVLDMHVNSDGTRSPGTAYRYGQGSYYWAFSEHDRVFSGQITAAGFINANTFKIASLSSVLKANEVVLIQTISGTGAGACRHFKYTNGQLVNMDSAIPFVSAQTTIAVWRRITNPTTPSAGIPWPLNNDVPEAWALYRGKDLQPYWGPVAGGTRQTTGTLFVPPGKLLFSSVVTTATPDKLRYTLSEILDSSTDLLLGTSGVLQPRTAYSVVDDQLLLSSYPEQRMQLDMRQFRVEPSQGHVVLFETYEGVGDGQTALFKLGSKPIDSVDMIFCVVGSTWQPTTVYKLTNGNSVTLTEAIPSGQKYTFYVARYEERANWSTRIRVAQYRLPYDADTFVLPTTPLNKSHCVMAMSGLTVHTQDFTVTGNVLKTLSPIPADTLIEITIFENVMAVGSKDSSVDGVIIDAIPTPTGYMFKRQGLPPIDVPIAAPEIIQGEGIQITGKWPEITIRNTQALAEEADPRNMYNIQQNADDSEELVIQQRIEFKKGVMLTCVADFQCQLGPGFAATSGKEHLEYVLSFKVPGTSEAEYGRGLKGTGSAGFNVVTSDASLTEVIAYSNVSLTQMFTVLIENQPQGFIDIVAKVRIVNAQITSYGSKLSGNLCIKVEPK</sequence>
<evidence type="ECO:0000313" key="2">
    <source>
        <dbReference type="Proteomes" id="UP000262440"/>
    </source>
</evidence>
<gene>
    <name evidence="1" type="ORF">AD1_109</name>
</gene>
<accession>A0A384ZY10</accession>
<keyword evidence="2" id="KW-1185">Reference proteome</keyword>
<reference evidence="1 2" key="1">
    <citation type="journal article" date="2018" name="Front. Microbiol.">
        <title>Jumbo Bacteriophages Are Represented Within an Increasing Diversity of Environmental Viruses Infecting the Emerging Phytopathogen, Dickeya solani.</title>
        <authorList>
            <person name="Day A.W."/>
            <person name="Ahn J."/>
            <person name="Salmond G.P.C."/>
        </authorList>
    </citation>
    <scope>NUCLEOTIDE SEQUENCE [LARGE SCALE GENOMIC DNA]</scope>
</reference>